<feature type="region of interest" description="Disordered" evidence="1">
    <location>
        <begin position="126"/>
        <end position="199"/>
    </location>
</feature>
<organism evidence="2 3">
    <name type="scientific">Neurospora tetraspora</name>
    <dbReference type="NCBI Taxonomy" id="94610"/>
    <lineage>
        <taxon>Eukaryota</taxon>
        <taxon>Fungi</taxon>
        <taxon>Dikarya</taxon>
        <taxon>Ascomycota</taxon>
        <taxon>Pezizomycotina</taxon>
        <taxon>Sordariomycetes</taxon>
        <taxon>Sordariomycetidae</taxon>
        <taxon>Sordariales</taxon>
        <taxon>Sordariaceae</taxon>
        <taxon>Neurospora</taxon>
    </lineage>
</organism>
<evidence type="ECO:0000256" key="1">
    <source>
        <dbReference type="SAM" id="MobiDB-lite"/>
    </source>
</evidence>
<gene>
    <name evidence="2" type="ORF">B0H65DRAFT_565498</name>
</gene>
<feature type="compositionally biased region" description="Acidic residues" evidence="1">
    <location>
        <begin position="329"/>
        <end position="344"/>
    </location>
</feature>
<keyword evidence="3" id="KW-1185">Reference proteome</keyword>
<feature type="compositionally biased region" description="Low complexity" evidence="1">
    <location>
        <begin position="162"/>
        <end position="194"/>
    </location>
</feature>
<reference evidence="2" key="1">
    <citation type="journal article" date="2023" name="Mol. Phylogenet. Evol.">
        <title>Genome-scale phylogeny and comparative genomics of the fungal order Sordariales.</title>
        <authorList>
            <person name="Hensen N."/>
            <person name="Bonometti L."/>
            <person name="Westerberg I."/>
            <person name="Brannstrom I.O."/>
            <person name="Guillou S."/>
            <person name="Cros-Aarteil S."/>
            <person name="Calhoun S."/>
            <person name="Haridas S."/>
            <person name="Kuo A."/>
            <person name="Mondo S."/>
            <person name="Pangilinan J."/>
            <person name="Riley R."/>
            <person name="LaButti K."/>
            <person name="Andreopoulos B."/>
            <person name="Lipzen A."/>
            <person name="Chen C."/>
            <person name="Yan M."/>
            <person name="Daum C."/>
            <person name="Ng V."/>
            <person name="Clum A."/>
            <person name="Steindorff A."/>
            <person name="Ohm R.A."/>
            <person name="Martin F."/>
            <person name="Silar P."/>
            <person name="Natvig D.O."/>
            <person name="Lalanne C."/>
            <person name="Gautier V."/>
            <person name="Ament-Velasquez S.L."/>
            <person name="Kruys A."/>
            <person name="Hutchinson M.I."/>
            <person name="Powell A.J."/>
            <person name="Barry K."/>
            <person name="Miller A.N."/>
            <person name="Grigoriev I.V."/>
            <person name="Debuchy R."/>
            <person name="Gladieux P."/>
            <person name="Hiltunen Thoren M."/>
            <person name="Johannesson H."/>
        </authorList>
    </citation>
    <scope>NUCLEOTIDE SEQUENCE</scope>
    <source>
        <strain evidence="2">CBS 560.94</strain>
    </source>
</reference>
<evidence type="ECO:0000313" key="3">
    <source>
        <dbReference type="Proteomes" id="UP001278500"/>
    </source>
</evidence>
<feature type="compositionally biased region" description="Basic and acidic residues" evidence="1">
    <location>
        <begin position="126"/>
        <end position="137"/>
    </location>
</feature>
<reference evidence="2" key="2">
    <citation type="submission" date="2023-06" db="EMBL/GenBank/DDBJ databases">
        <authorList>
            <consortium name="Lawrence Berkeley National Laboratory"/>
            <person name="Haridas S."/>
            <person name="Hensen N."/>
            <person name="Bonometti L."/>
            <person name="Westerberg I."/>
            <person name="Brannstrom I.O."/>
            <person name="Guillou S."/>
            <person name="Cros-Aarteil S."/>
            <person name="Calhoun S."/>
            <person name="Kuo A."/>
            <person name="Mondo S."/>
            <person name="Pangilinan J."/>
            <person name="Riley R."/>
            <person name="Labutti K."/>
            <person name="Andreopoulos B."/>
            <person name="Lipzen A."/>
            <person name="Chen C."/>
            <person name="Yanf M."/>
            <person name="Daum C."/>
            <person name="Ng V."/>
            <person name="Clum A."/>
            <person name="Steindorff A."/>
            <person name="Ohm R."/>
            <person name="Martin F."/>
            <person name="Silar P."/>
            <person name="Natvig D."/>
            <person name="Lalanne C."/>
            <person name="Gautier V."/>
            <person name="Ament-Velasquez S.L."/>
            <person name="Kruys A."/>
            <person name="Hutchinson M.I."/>
            <person name="Powell A.J."/>
            <person name="Barry K."/>
            <person name="Miller A.N."/>
            <person name="Grigoriev I.V."/>
            <person name="Debuchy R."/>
            <person name="Gladieux P."/>
            <person name="Thoren M.H."/>
            <person name="Johannesson H."/>
        </authorList>
    </citation>
    <scope>NUCLEOTIDE SEQUENCE</scope>
    <source>
        <strain evidence="2">CBS 560.94</strain>
    </source>
</reference>
<proteinExistence type="predicted"/>
<accession>A0AAE0JRM4</accession>
<evidence type="ECO:0000313" key="2">
    <source>
        <dbReference type="EMBL" id="KAK3356185.1"/>
    </source>
</evidence>
<dbReference type="GeneID" id="87867439"/>
<protein>
    <submittedName>
        <fullName evidence="2">Uncharacterized protein</fullName>
    </submittedName>
</protein>
<feature type="region of interest" description="Disordered" evidence="1">
    <location>
        <begin position="239"/>
        <end position="299"/>
    </location>
</feature>
<dbReference type="RefSeq" id="XP_062687562.1">
    <property type="nucleotide sequence ID" value="XM_062830285.1"/>
</dbReference>
<dbReference type="Proteomes" id="UP001278500">
    <property type="component" value="Unassembled WGS sequence"/>
</dbReference>
<name>A0AAE0JRM4_9PEZI</name>
<feature type="compositionally biased region" description="Low complexity" evidence="1">
    <location>
        <begin position="314"/>
        <end position="323"/>
    </location>
</feature>
<feature type="region of interest" description="Disordered" evidence="1">
    <location>
        <begin position="314"/>
        <end position="420"/>
    </location>
</feature>
<comment type="caution">
    <text evidence="2">The sequence shown here is derived from an EMBL/GenBank/DDBJ whole genome shotgun (WGS) entry which is preliminary data.</text>
</comment>
<dbReference type="AlphaFoldDB" id="A0AAE0JRM4"/>
<dbReference type="EMBL" id="JAUEPP010000001">
    <property type="protein sequence ID" value="KAK3356185.1"/>
    <property type="molecule type" value="Genomic_DNA"/>
</dbReference>
<sequence>MGQRLCGPSRVQAYCNLPILMTAHAKKAMEALLLAHLTVLVSATTNYTFYKQDPKHVGYWVDEKASRVTKLTLDAGHYWVTSSTFQAACKLGHYFNDCPMPTRCIKEYISTSFPDPRIVMQNEIPSRTRTDDNSRDNNDDDDVPLLGGASIYTDEDGLLHISDGPTSTSTSTSTGRGASTTSTSYSTTMATSISPPGHPPAISFMLPSETHSTVTTQMVPGQDQLAGEDFDPMETAIAAATNRTTTRTSTNTGTTTGTDSTTDTGTPTDTDTPTPTDTDTDTDPEKQQEDGDDRTTKYEGKNKKWITAAIRESGASSLGGSSSEKVDEGVEGEGEAEVEEEVEVEEKRGGLKKGTQLSIIDEVTEPGSKRGSGVESTSSPVEEEVRDSWPALPDRLLGSPDDRSADGRESGEVVHVYLGQ</sequence>
<feature type="compositionally biased region" description="Low complexity" evidence="1">
    <location>
        <begin position="241"/>
        <end position="277"/>
    </location>
</feature>
<feature type="compositionally biased region" description="Basic and acidic residues" evidence="1">
    <location>
        <begin position="400"/>
        <end position="412"/>
    </location>
</feature>
<feature type="compositionally biased region" description="Basic and acidic residues" evidence="1">
    <location>
        <begin position="283"/>
        <end position="299"/>
    </location>
</feature>